<dbReference type="SUPFAM" id="SSF46785">
    <property type="entry name" value="Winged helix' DNA-binding domain"/>
    <property type="match status" value="1"/>
</dbReference>
<keyword evidence="1" id="KW-0805">Transcription regulation</keyword>
<evidence type="ECO:0000259" key="4">
    <source>
        <dbReference type="PROSITE" id="PS50949"/>
    </source>
</evidence>
<dbReference type="InterPro" id="IPR036390">
    <property type="entry name" value="WH_DNA-bd_sf"/>
</dbReference>
<dbReference type="InterPro" id="IPR008920">
    <property type="entry name" value="TF_FadR/GntR_C"/>
</dbReference>
<reference evidence="6" key="1">
    <citation type="submission" date="2017-10" db="EMBL/GenBank/DDBJ databases">
        <authorList>
            <person name="Toshchakov S.V."/>
            <person name="Goeva M.A."/>
        </authorList>
    </citation>
    <scope>NUCLEOTIDE SEQUENCE [LARGE SCALE GENOMIC DNA]</scope>
    <source>
        <strain evidence="6">JR1/69-1-13</strain>
    </source>
</reference>
<dbReference type="Gene3D" id="1.20.120.530">
    <property type="entry name" value="GntR ligand-binding domain-like"/>
    <property type="match status" value="1"/>
</dbReference>
<name>A0A2U1UXU9_9PROT</name>
<dbReference type="PRINTS" id="PR00035">
    <property type="entry name" value="HTHGNTR"/>
</dbReference>
<dbReference type="SMART" id="SM00895">
    <property type="entry name" value="FCD"/>
    <property type="match status" value="1"/>
</dbReference>
<dbReference type="SMART" id="SM00345">
    <property type="entry name" value="HTH_GNTR"/>
    <property type="match status" value="1"/>
</dbReference>
<dbReference type="OrthoDB" id="9812290at2"/>
<keyword evidence="2" id="KW-0238">DNA-binding</keyword>
<proteinExistence type="predicted"/>
<evidence type="ECO:0000256" key="1">
    <source>
        <dbReference type="ARBA" id="ARBA00023015"/>
    </source>
</evidence>
<dbReference type="Pfam" id="PF00392">
    <property type="entry name" value="GntR"/>
    <property type="match status" value="1"/>
</dbReference>
<dbReference type="PANTHER" id="PTHR43537:SF24">
    <property type="entry name" value="GLUCONATE OPERON TRANSCRIPTIONAL REPRESSOR"/>
    <property type="match status" value="1"/>
</dbReference>
<dbReference type="Proteomes" id="UP000245048">
    <property type="component" value="Unassembled WGS sequence"/>
</dbReference>
<evidence type="ECO:0000256" key="3">
    <source>
        <dbReference type="ARBA" id="ARBA00023163"/>
    </source>
</evidence>
<evidence type="ECO:0000313" key="5">
    <source>
        <dbReference type="EMBL" id="PWC26482.1"/>
    </source>
</evidence>
<dbReference type="InterPro" id="IPR000524">
    <property type="entry name" value="Tscrpt_reg_HTH_GntR"/>
</dbReference>
<dbReference type="EMBL" id="PDOA01000036">
    <property type="protein sequence ID" value="PWC26482.1"/>
    <property type="molecule type" value="Genomic_DNA"/>
</dbReference>
<keyword evidence="6" id="KW-1185">Reference proteome</keyword>
<protein>
    <submittedName>
        <fullName evidence="5">GntR family transcriptional regulator</fullName>
    </submittedName>
</protein>
<dbReference type="InterPro" id="IPR036388">
    <property type="entry name" value="WH-like_DNA-bd_sf"/>
</dbReference>
<evidence type="ECO:0000313" key="6">
    <source>
        <dbReference type="Proteomes" id="UP000245048"/>
    </source>
</evidence>
<dbReference type="RefSeq" id="WP_109519254.1">
    <property type="nucleotide sequence ID" value="NZ_PDOA01000036.1"/>
</dbReference>
<feature type="domain" description="HTH gntR-type" evidence="4">
    <location>
        <begin position="17"/>
        <end position="84"/>
    </location>
</feature>
<dbReference type="Pfam" id="PF07729">
    <property type="entry name" value="FCD"/>
    <property type="match status" value="1"/>
</dbReference>
<dbReference type="PROSITE" id="PS50949">
    <property type="entry name" value="HTH_GNTR"/>
    <property type="match status" value="1"/>
</dbReference>
<dbReference type="AlphaFoldDB" id="A0A2U1UXU9"/>
<dbReference type="Gene3D" id="1.10.10.10">
    <property type="entry name" value="Winged helix-like DNA-binding domain superfamily/Winged helix DNA-binding domain"/>
    <property type="match status" value="1"/>
</dbReference>
<dbReference type="CDD" id="cd07377">
    <property type="entry name" value="WHTH_GntR"/>
    <property type="match status" value="1"/>
</dbReference>
<keyword evidence="3" id="KW-0804">Transcription</keyword>
<accession>A0A2U1UXU9</accession>
<comment type="caution">
    <text evidence="5">The sequence shown here is derived from an EMBL/GenBank/DDBJ whole genome shotgun (WGS) entry which is preliminary data.</text>
</comment>
<sequence>MEPVNDSMSFQVAAQVVTLRSVLSDTLRAAIVSGRFAPGQKLVERELCALTGASRTSVREALRQLEAEGLVTLRPHRGPSVAAVTAEDARHLYGVRGVLVGYAARLCAEARPAAALAAIAAATVALEQGAEAQDHRAIVRAGDAFHAAIGEGSGNPVLQQMLVSVHNRLVLLRNLSMALPHRVREGLAAYAAIRDAIAGGRAAEAEALCAAHNDAGAELALRILDQAEAKNTTREKRAG</sequence>
<organism evidence="5 6">
    <name type="scientific">Teichococcus aestuarii</name>
    <dbReference type="NCBI Taxonomy" id="568898"/>
    <lineage>
        <taxon>Bacteria</taxon>
        <taxon>Pseudomonadati</taxon>
        <taxon>Pseudomonadota</taxon>
        <taxon>Alphaproteobacteria</taxon>
        <taxon>Acetobacterales</taxon>
        <taxon>Roseomonadaceae</taxon>
        <taxon>Roseomonas</taxon>
    </lineage>
</organism>
<dbReference type="SUPFAM" id="SSF48008">
    <property type="entry name" value="GntR ligand-binding domain-like"/>
    <property type="match status" value="1"/>
</dbReference>
<dbReference type="InterPro" id="IPR011711">
    <property type="entry name" value="GntR_C"/>
</dbReference>
<gene>
    <name evidence="5" type="ORF">CR165_22980</name>
</gene>
<dbReference type="PANTHER" id="PTHR43537">
    <property type="entry name" value="TRANSCRIPTIONAL REGULATOR, GNTR FAMILY"/>
    <property type="match status" value="1"/>
</dbReference>
<evidence type="ECO:0000256" key="2">
    <source>
        <dbReference type="ARBA" id="ARBA00023125"/>
    </source>
</evidence>
<dbReference type="GO" id="GO:0003677">
    <property type="term" value="F:DNA binding"/>
    <property type="evidence" value="ECO:0007669"/>
    <property type="project" value="UniProtKB-KW"/>
</dbReference>
<dbReference type="GO" id="GO:0003700">
    <property type="term" value="F:DNA-binding transcription factor activity"/>
    <property type="evidence" value="ECO:0007669"/>
    <property type="project" value="InterPro"/>
</dbReference>